<name>A0A0F9XX92_9ZZZZ</name>
<feature type="compositionally biased region" description="Polar residues" evidence="1">
    <location>
        <begin position="38"/>
        <end position="50"/>
    </location>
</feature>
<gene>
    <name evidence="2" type="ORF">LCGC14_0089410</name>
</gene>
<sequence>MSDDLQALEDWAGALLNRLDPKERRQISQSLARDLRRSQQQRIKAQQNPDGTAYAPRKKQLRSKAGRIRQRKMFTGLSKAKFLKASSNANGFSVGFVGRTAWIARVHQRGLRDSAAKGGPKIDYTQRRLLGLTKAELNMIRDGLLNHLGGV</sequence>
<evidence type="ECO:0000313" key="2">
    <source>
        <dbReference type="EMBL" id="KKO04047.1"/>
    </source>
</evidence>
<dbReference type="AlphaFoldDB" id="A0A0F9XX92"/>
<dbReference type="NCBIfam" id="TIGR01635">
    <property type="entry name" value="tail_comp_S"/>
    <property type="match status" value="1"/>
</dbReference>
<protein>
    <recommendedName>
        <fullName evidence="3">Phage virion morphogenesis protein</fullName>
    </recommendedName>
</protein>
<organism evidence="2">
    <name type="scientific">marine sediment metagenome</name>
    <dbReference type="NCBI Taxonomy" id="412755"/>
    <lineage>
        <taxon>unclassified sequences</taxon>
        <taxon>metagenomes</taxon>
        <taxon>ecological metagenomes</taxon>
    </lineage>
</organism>
<proteinExistence type="predicted"/>
<dbReference type="InterPro" id="IPR006522">
    <property type="entry name" value="Phage_virion_morphogenesis"/>
</dbReference>
<accession>A0A0F9XX92</accession>
<dbReference type="EMBL" id="LAZR01000024">
    <property type="protein sequence ID" value="KKO04047.1"/>
    <property type="molecule type" value="Genomic_DNA"/>
</dbReference>
<evidence type="ECO:0000256" key="1">
    <source>
        <dbReference type="SAM" id="MobiDB-lite"/>
    </source>
</evidence>
<dbReference type="Pfam" id="PF05069">
    <property type="entry name" value="Phage_tail_S"/>
    <property type="match status" value="1"/>
</dbReference>
<evidence type="ECO:0008006" key="3">
    <source>
        <dbReference type="Google" id="ProtNLM"/>
    </source>
</evidence>
<feature type="region of interest" description="Disordered" evidence="1">
    <location>
        <begin position="36"/>
        <end position="66"/>
    </location>
</feature>
<comment type="caution">
    <text evidence="2">The sequence shown here is derived from an EMBL/GenBank/DDBJ whole genome shotgun (WGS) entry which is preliminary data.</text>
</comment>
<reference evidence="2" key="1">
    <citation type="journal article" date="2015" name="Nature">
        <title>Complex archaea that bridge the gap between prokaryotes and eukaryotes.</title>
        <authorList>
            <person name="Spang A."/>
            <person name="Saw J.H."/>
            <person name="Jorgensen S.L."/>
            <person name="Zaremba-Niedzwiedzka K."/>
            <person name="Martijn J."/>
            <person name="Lind A.E."/>
            <person name="van Eijk R."/>
            <person name="Schleper C."/>
            <person name="Guy L."/>
            <person name="Ettema T.J."/>
        </authorList>
    </citation>
    <scope>NUCLEOTIDE SEQUENCE</scope>
</reference>
<feature type="compositionally biased region" description="Basic residues" evidence="1">
    <location>
        <begin position="56"/>
        <end position="66"/>
    </location>
</feature>